<accession>A0A0S4LU41</accession>
<evidence type="ECO:0008006" key="3">
    <source>
        <dbReference type="Google" id="ProtNLM"/>
    </source>
</evidence>
<dbReference type="EMBL" id="CZPZ01000035">
    <property type="protein sequence ID" value="CUS39524.1"/>
    <property type="molecule type" value="Genomic_DNA"/>
</dbReference>
<proteinExistence type="predicted"/>
<dbReference type="OrthoDB" id="9815832at2"/>
<keyword evidence="2" id="KW-1185">Reference proteome</keyword>
<organism evidence="1 2">
    <name type="scientific">Candidatus Nitrospira nitrificans</name>
    <dbReference type="NCBI Taxonomy" id="1742973"/>
    <lineage>
        <taxon>Bacteria</taxon>
        <taxon>Pseudomonadati</taxon>
        <taxon>Nitrospirota</taxon>
        <taxon>Nitrospiria</taxon>
        <taxon>Nitrospirales</taxon>
        <taxon>Nitrospiraceae</taxon>
        <taxon>Nitrospira</taxon>
    </lineage>
</organism>
<evidence type="ECO:0000313" key="1">
    <source>
        <dbReference type="EMBL" id="CUS39524.1"/>
    </source>
</evidence>
<reference evidence="2" key="1">
    <citation type="submission" date="2015-10" db="EMBL/GenBank/DDBJ databases">
        <authorList>
            <person name="Luecker S."/>
            <person name="Luecker S."/>
        </authorList>
    </citation>
    <scope>NUCLEOTIDE SEQUENCE [LARGE SCALE GENOMIC DNA]</scope>
</reference>
<dbReference type="RefSeq" id="WP_090901811.1">
    <property type="nucleotide sequence ID" value="NZ_CZPZ01000035.1"/>
</dbReference>
<dbReference type="Proteomes" id="UP000198736">
    <property type="component" value="Unassembled WGS sequence"/>
</dbReference>
<gene>
    <name evidence="1" type="ORF">COMA2_80034</name>
</gene>
<sequence length="95" mass="10363">MSITLNHSALQPSEPIVSIMEDRALADVIRHTVMAGQECCLESLLKAHPGFTWNQVFLEVDRMSRSGELLLKRTPSGEYHVTVPGPSATECGQAA</sequence>
<name>A0A0S4LU41_9BACT</name>
<protein>
    <recommendedName>
        <fullName evidence="3">DUF3253 domain-containing protein</fullName>
    </recommendedName>
</protein>
<evidence type="ECO:0000313" key="2">
    <source>
        <dbReference type="Proteomes" id="UP000198736"/>
    </source>
</evidence>
<dbReference type="AlphaFoldDB" id="A0A0S4LU41"/>
<dbReference type="STRING" id="1742973.COMA2_80034"/>